<sequence length="779" mass="82545">MALWLAGSSLAALGTAAQAQDTVAQPAATAAAEQAAQAAQSEPTGSQDIIVTAQKRAQVLLDVPQSITVVSGKTLEAQHANSFEDYLKLVPGLQLNQDTPGAGRLILRGVNTGGVASTVGVYVDETPFGSSSGLVNGAVLAGDFDTFDVNRIEVLRGPQGTLYGASSLSGVLRFVTNAPSTDRLQVRGRASLEDVAGGDLGWSTNLMVNAPITDNVAFRASGYYRKNPGFIDSIGTAGTDIVGFTHTSDVQEDINDSASYGGRASLLFTPSDRASIRLTAISQDIKVDAPTIVEADPVTLEPLHGLSQSQFVPQKSDVAYRIYNATGEFDLGFADLTSSTSYGTQKQTLRIDLTFPISGFIQLPFAFGGLNLPDNEFIEGQHTNDKKFTQEVRLSDQTRIVDWLVGAYYTDEDGLIAQDFVALQPGTLTPLDLPPIFDLIGGLGFAQIVSNYKELAGFADATFHIAPQFDLELGGRYSHNKQKAHQVTGGALAGASDFVVRSSEDVFTWSVAPKYKVNDHTTLYARVAKGFRPGGPNVLPPGAPQEFATYDSDSIINYEAGIKAESADHRFSVDAAVFHIDWDNIQLLANDAASGFSFNSNGGKAKSDGVEVTLAARPIRGLELSANAAYTNARLTQDTPADTAGRIPAKKGDQLPFTPKFTTALNADYQWGVGGNAVAHFGGSWRHVSGQTAGYDAVFRQTFGHQRHVDAYDVFDLAAGVDFGRFDVQAFVKNLGNSHGVTSTTGTTVFGVFSIFPGGAIGTGIITPRTAGVSVGFDF</sequence>
<evidence type="ECO:0000256" key="1">
    <source>
        <dbReference type="ARBA" id="ARBA00004571"/>
    </source>
</evidence>
<evidence type="ECO:0000256" key="11">
    <source>
        <dbReference type="PROSITE-ProRule" id="PRU01360"/>
    </source>
</evidence>
<feature type="signal peptide" evidence="13">
    <location>
        <begin position="1"/>
        <end position="19"/>
    </location>
</feature>
<protein>
    <submittedName>
        <fullName evidence="16">TonB-dependent receptor</fullName>
    </submittedName>
</protein>
<evidence type="ECO:0000256" key="7">
    <source>
        <dbReference type="ARBA" id="ARBA00023065"/>
    </source>
</evidence>
<evidence type="ECO:0000256" key="4">
    <source>
        <dbReference type="ARBA" id="ARBA00022496"/>
    </source>
</evidence>
<evidence type="ECO:0000259" key="14">
    <source>
        <dbReference type="Pfam" id="PF00593"/>
    </source>
</evidence>
<dbReference type="PANTHER" id="PTHR32552:SF81">
    <property type="entry name" value="TONB-DEPENDENT OUTER MEMBRANE RECEPTOR"/>
    <property type="match status" value="1"/>
</dbReference>
<keyword evidence="9 11" id="KW-0472">Membrane</keyword>
<evidence type="ECO:0000256" key="12">
    <source>
        <dbReference type="RuleBase" id="RU003357"/>
    </source>
</evidence>
<evidence type="ECO:0000256" key="9">
    <source>
        <dbReference type="ARBA" id="ARBA00023136"/>
    </source>
</evidence>
<feature type="domain" description="TonB-dependent receptor-like beta-barrel" evidence="14">
    <location>
        <begin position="315"/>
        <end position="735"/>
    </location>
</feature>
<keyword evidence="16" id="KW-0675">Receptor</keyword>
<keyword evidence="7" id="KW-0406">Ion transport</keyword>
<keyword evidence="8 12" id="KW-0798">TonB box</keyword>
<name>A0ABT0RHH0_9SPHN</name>
<evidence type="ECO:0000256" key="5">
    <source>
        <dbReference type="ARBA" id="ARBA00022692"/>
    </source>
</evidence>
<evidence type="ECO:0000256" key="6">
    <source>
        <dbReference type="ARBA" id="ARBA00023004"/>
    </source>
</evidence>
<dbReference type="CDD" id="cd01347">
    <property type="entry name" value="ligand_gated_channel"/>
    <property type="match status" value="1"/>
</dbReference>
<dbReference type="Proteomes" id="UP001165343">
    <property type="component" value="Unassembled WGS sequence"/>
</dbReference>
<dbReference type="RefSeq" id="WP_249868573.1">
    <property type="nucleotide sequence ID" value="NZ_JAMGBC010000001.1"/>
</dbReference>
<dbReference type="Gene3D" id="2.40.170.20">
    <property type="entry name" value="TonB-dependent receptor, beta-barrel domain"/>
    <property type="match status" value="1"/>
</dbReference>
<evidence type="ECO:0000313" key="17">
    <source>
        <dbReference type="Proteomes" id="UP001165343"/>
    </source>
</evidence>
<keyword evidence="17" id="KW-1185">Reference proteome</keyword>
<comment type="caution">
    <text evidence="16">The sequence shown here is derived from an EMBL/GenBank/DDBJ whole genome shotgun (WGS) entry which is preliminary data.</text>
</comment>
<keyword evidence="4" id="KW-0410">Iron transport</keyword>
<keyword evidence="2 11" id="KW-0813">Transport</keyword>
<keyword evidence="3 11" id="KW-1134">Transmembrane beta strand</keyword>
<proteinExistence type="inferred from homology"/>
<keyword evidence="13" id="KW-0732">Signal</keyword>
<feature type="domain" description="TonB-dependent receptor plug" evidence="15">
    <location>
        <begin position="61"/>
        <end position="171"/>
    </location>
</feature>
<feature type="chain" id="PRO_5045366387" evidence="13">
    <location>
        <begin position="20"/>
        <end position="779"/>
    </location>
</feature>
<dbReference type="InterPro" id="IPR012910">
    <property type="entry name" value="Plug_dom"/>
</dbReference>
<evidence type="ECO:0000256" key="3">
    <source>
        <dbReference type="ARBA" id="ARBA00022452"/>
    </source>
</evidence>
<dbReference type="Pfam" id="PF00593">
    <property type="entry name" value="TonB_dep_Rec_b-barrel"/>
    <property type="match status" value="1"/>
</dbReference>
<dbReference type="PANTHER" id="PTHR32552">
    <property type="entry name" value="FERRICHROME IRON RECEPTOR-RELATED"/>
    <property type="match status" value="1"/>
</dbReference>
<evidence type="ECO:0000256" key="10">
    <source>
        <dbReference type="ARBA" id="ARBA00023237"/>
    </source>
</evidence>
<dbReference type="EMBL" id="JAMGBC010000001">
    <property type="protein sequence ID" value="MCL6679691.1"/>
    <property type="molecule type" value="Genomic_DNA"/>
</dbReference>
<keyword evidence="6" id="KW-0408">Iron</keyword>
<comment type="subcellular location">
    <subcellularLocation>
        <location evidence="1 11">Cell outer membrane</location>
        <topology evidence="1 11">Multi-pass membrane protein</topology>
    </subcellularLocation>
</comment>
<dbReference type="InterPro" id="IPR000531">
    <property type="entry name" value="Beta-barrel_TonB"/>
</dbReference>
<evidence type="ECO:0000256" key="13">
    <source>
        <dbReference type="SAM" id="SignalP"/>
    </source>
</evidence>
<evidence type="ECO:0000256" key="2">
    <source>
        <dbReference type="ARBA" id="ARBA00022448"/>
    </source>
</evidence>
<evidence type="ECO:0000259" key="15">
    <source>
        <dbReference type="Pfam" id="PF07715"/>
    </source>
</evidence>
<accession>A0ABT0RHH0</accession>
<dbReference type="InterPro" id="IPR036942">
    <property type="entry name" value="Beta-barrel_TonB_sf"/>
</dbReference>
<gene>
    <name evidence="16" type="ORF">LZ519_10255</name>
</gene>
<evidence type="ECO:0000313" key="16">
    <source>
        <dbReference type="EMBL" id="MCL6679691.1"/>
    </source>
</evidence>
<evidence type="ECO:0000256" key="8">
    <source>
        <dbReference type="ARBA" id="ARBA00023077"/>
    </source>
</evidence>
<dbReference type="Pfam" id="PF07715">
    <property type="entry name" value="Plug"/>
    <property type="match status" value="1"/>
</dbReference>
<organism evidence="16 17">
    <name type="scientific">Sphingomonas anseongensis</name>
    <dbReference type="NCBI Taxonomy" id="2908207"/>
    <lineage>
        <taxon>Bacteria</taxon>
        <taxon>Pseudomonadati</taxon>
        <taxon>Pseudomonadota</taxon>
        <taxon>Alphaproteobacteria</taxon>
        <taxon>Sphingomonadales</taxon>
        <taxon>Sphingomonadaceae</taxon>
        <taxon>Sphingomonas</taxon>
    </lineage>
</organism>
<comment type="similarity">
    <text evidence="11 12">Belongs to the TonB-dependent receptor family.</text>
</comment>
<reference evidence="16" key="1">
    <citation type="submission" date="2022-05" db="EMBL/GenBank/DDBJ databases">
        <authorList>
            <person name="Jo J.-H."/>
            <person name="Im W.-T."/>
        </authorList>
    </citation>
    <scope>NUCLEOTIDE SEQUENCE</scope>
    <source>
        <strain evidence="16">RG327</strain>
    </source>
</reference>
<keyword evidence="5 11" id="KW-0812">Transmembrane</keyword>
<dbReference type="SUPFAM" id="SSF56935">
    <property type="entry name" value="Porins"/>
    <property type="match status" value="1"/>
</dbReference>
<keyword evidence="10 11" id="KW-0998">Cell outer membrane</keyword>
<dbReference type="PROSITE" id="PS52016">
    <property type="entry name" value="TONB_DEPENDENT_REC_3"/>
    <property type="match status" value="1"/>
</dbReference>
<dbReference type="InterPro" id="IPR039426">
    <property type="entry name" value="TonB-dep_rcpt-like"/>
</dbReference>